<dbReference type="AlphaFoldDB" id="M7Z3H4"/>
<organism evidence="1">
    <name type="scientific">Triticum urartu</name>
    <name type="common">Red wild einkorn</name>
    <name type="synonym">Crithodium urartu</name>
    <dbReference type="NCBI Taxonomy" id="4572"/>
    <lineage>
        <taxon>Eukaryota</taxon>
        <taxon>Viridiplantae</taxon>
        <taxon>Streptophyta</taxon>
        <taxon>Embryophyta</taxon>
        <taxon>Tracheophyta</taxon>
        <taxon>Spermatophyta</taxon>
        <taxon>Magnoliopsida</taxon>
        <taxon>Liliopsida</taxon>
        <taxon>Poales</taxon>
        <taxon>Poaceae</taxon>
        <taxon>BOP clade</taxon>
        <taxon>Pooideae</taxon>
        <taxon>Triticodae</taxon>
        <taxon>Triticeae</taxon>
        <taxon>Triticinae</taxon>
        <taxon>Triticum</taxon>
    </lineage>
</organism>
<dbReference type="Pfam" id="PF14566">
    <property type="entry name" value="PTPlike_phytase"/>
    <property type="match status" value="1"/>
</dbReference>
<reference evidence="1" key="1">
    <citation type="journal article" date="2013" name="Nature">
        <title>Draft genome of the wheat A-genome progenitor Triticum urartu.</title>
        <authorList>
            <person name="Ling H.Q."/>
            <person name="Zhao S."/>
            <person name="Liu D."/>
            <person name="Wang J."/>
            <person name="Sun H."/>
            <person name="Zhang C."/>
            <person name="Fan H."/>
            <person name="Li D."/>
            <person name="Dong L."/>
            <person name="Tao Y."/>
            <person name="Gao C."/>
            <person name="Wu H."/>
            <person name="Li Y."/>
            <person name="Cui Y."/>
            <person name="Guo X."/>
            <person name="Zheng S."/>
            <person name="Wang B."/>
            <person name="Yu K."/>
            <person name="Liang Q."/>
            <person name="Yang W."/>
            <person name="Lou X."/>
            <person name="Chen J."/>
            <person name="Feng M."/>
            <person name="Jian J."/>
            <person name="Zhang X."/>
            <person name="Luo G."/>
            <person name="Jiang Y."/>
            <person name="Liu J."/>
            <person name="Wang Z."/>
            <person name="Sha Y."/>
            <person name="Zhang B."/>
            <person name="Wu H."/>
            <person name="Tang D."/>
            <person name="Shen Q."/>
            <person name="Xue P."/>
            <person name="Zou S."/>
            <person name="Wang X."/>
            <person name="Liu X."/>
            <person name="Wang F."/>
            <person name="Yang Y."/>
            <person name="An X."/>
            <person name="Dong Z."/>
            <person name="Zhang K."/>
            <person name="Zhang X."/>
            <person name="Luo M.C."/>
            <person name="Dvorak J."/>
            <person name="Tong Y."/>
            <person name="Wang J."/>
            <person name="Yang H."/>
            <person name="Li Z."/>
            <person name="Wang D."/>
            <person name="Zhang A."/>
            <person name="Wang J."/>
        </authorList>
    </citation>
    <scope>NUCLEOTIDE SEQUENCE</scope>
</reference>
<dbReference type="eggNOG" id="ENOG502QQ90">
    <property type="taxonomic scope" value="Eukaryota"/>
</dbReference>
<accession>M7Z3H4</accession>
<dbReference type="InterPro" id="IPR050561">
    <property type="entry name" value="PTP"/>
</dbReference>
<evidence type="ECO:0008006" key="2">
    <source>
        <dbReference type="Google" id="ProtNLM"/>
    </source>
</evidence>
<dbReference type="SMART" id="SM01301">
    <property type="entry name" value="PTPlike_phytase"/>
    <property type="match status" value="1"/>
</dbReference>
<dbReference type="EMBL" id="KD267685">
    <property type="protein sequence ID" value="EMS46930.1"/>
    <property type="molecule type" value="Genomic_DNA"/>
</dbReference>
<proteinExistence type="predicted"/>
<dbReference type="Gene3D" id="3.90.190.10">
    <property type="entry name" value="Protein tyrosine phosphatase superfamily"/>
    <property type="match status" value="1"/>
</dbReference>
<dbReference type="InterPro" id="IPR029021">
    <property type="entry name" value="Prot-tyrosine_phosphatase-like"/>
</dbReference>
<protein>
    <recommendedName>
        <fullName evidence="2">Paladin</fullName>
    </recommendedName>
</protein>
<dbReference type="SUPFAM" id="SSF52799">
    <property type="entry name" value="(Phosphotyrosine protein) phosphatases II"/>
    <property type="match status" value="1"/>
</dbReference>
<dbReference type="OMA" id="ATELNCM"/>
<sequence>MEVGEMDDVQAVGEQVISSRGGSVLGKKTILKSDHFPGCQNKRLTPHIDGAPNYRQAGSLRVHGVAMPTMEGIVNVLNHIGAQKKGKQTRVLWHSLREEPVIYINGRPFVLRDAERPFSNLEYTGINRERVEQMEFRLKEDILQEASRYGNKILVTDELPNGQMVDQWESVMSDTVKTPLEVYEELQHQGYLVDYERVPITDEKAPKEGDFDNLLVGNTFSRDCILRRQSAIAIIKILRLESIPRTSSIGKVFYAGNDLDDYSPSSEEAILRGEYAVIRSLGGVEGKRQVDKVIDKCDSMQNLREAIATYRNSTLRQPDEMKREASLSFFVEYLERYYFLICFAVYVHSVALTLLLGSLHVQDIGA</sequence>
<evidence type="ECO:0000313" key="1">
    <source>
        <dbReference type="EMBL" id="EMS46930.1"/>
    </source>
</evidence>
<dbReference type="CDD" id="cd14496">
    <property type="entry name" value="PTP_paladin"/>
    <property type="match status" value="1"/>
</dbReference>
<dbReference type="PANTHER" id="PTHR23339">
    <property type="entry name" value="TYROSINE SPECIFIC PROTEIN PHOSPHATASE AND DUAL SPECIFICITY PROTEIN PHOSPHATASE"/>
    <property type="match status" value="1"/>
</dbReference>
<name>M7Z3H4_TRIUA</name>
<gene>
    <name evidence="1" type="ORF">TRIUR3_15352</name>
</gene>